<dbReference type="STRING" id="1802479.A2Y68_01830"/>
<dbReference type="EMBL" id="MGFR01000001">
    <property type="protein sequence ID" value="OGM10158.1"/>
    <property type="molecule type" value="Genomic_DNA"/>
</dbReference>
<keyword evidence="1" id="KW-0472">Membrane</keyword>
<keyword evidence="1" id="KW-0812">Transmembrane</keyword>
<dbReference type="AlphaFoldDB" id="A0A1F7X733"/>
<name>A0A1F7X733_9BACT</name>
<reference evidence="2 3" key="1">
    <citation type="journal article" date="2016" name="Nat. Commun.">
        <title>Thousands of microbial genomes shed light on interconnected biogeochemical processes in an aquifer system.</title>
        <authorList>
            <person name="Anantharaman K."/>
            <person name="Brown C.T."/>
            <person name="Hug L.A."/>
            <person name="Sharon I."/>
            <person name="Castelle C.J."/>
            <person name="Probst A.J."/>
            <person name="Thomas B.C."/>
            <person name="Singh A."/>
            <person name="Wilkins M.J."/>
            <person name="Karaoz U."/>
            <person name="Brodie E.L."/>
            <person name="Williams K.H."/>
            <person name="Hubbard S.S."/>
            <person name="Banfield J.F."/>
        </authorList>
    </citation>
    <scope>NUCLEOTIDE SEQUENCE [LARGE SCALE GENOMIC DNA]</scope>
</reference>
<comment type="caution">
    <text evidence="2">The sequence shown here is derived from an EMBL/GenBank/DDBJ whole genome shotgun (WGS) entry which is preliminary data.</text>
</comment>
<proteinExistence type="predicted"/>
<evidence type="ECO:0008006" key="4">
    <source>
        <dbReference type="Google" id="ProtNLM"/>
    </source>
</evidence>
<protein>
    <recommendedName>
        <fullName evidence="4">Integral membrane protein</fullName>
    </recommendedName>
</protein>
<dbReference type="Pfam" id="PF18895">
    <property type="entry name" value="T4SS_pilin"/>
    <property type="match status" value="1"/>
</dbReference>
<feature type="transmembrane region" description="Helical" evidence="1">
    <location>
        <begin position="32"/>
        <end position="58"/>
    </location>
</feature>
<dbReference type="Proteomes" id="UP000176778">
    <property type="component" value="Unassembled WGS sequence"/>
</dbReference>
<sequence length="101" mass="10191">MNHLAIDIGASFGSPFSEITSVGGLVSTIVNLALVVAGLIFLVMFVVGGIGIISGAGSDSPEKAAKGKQAITTAVIGFVVVFAAYWIVKLIEVITGISILG</sequence>
<feature type="transmembrane region" description="Helical" evidence="1">
    <location>
        <begin position="70"/>
        <end position="88"/>
    </location>
</feature>
<evidence type="ECO:0000313" key="2">
    <source>
        <dbReference type="EMBL" id="OGM10158.1"/>
    </source>
</evidence>
<organism evidence="2 3">
    <name type="scientific">Candidatus Woesebacteria bacterium RBG_13_46_13</name>
    <dbReference type="NCBI Taxonomy" id="1802479"/>
    <lineage>
        <taxon>Bacteria</taxon>
        <taxon>Candidatus Woeseibacteriota</taxon>
    </lineage>
</organism>
<keyword evidence="1" id="KW-1133">Transmembrane helix</keyword>
<evidence type="ECO:0000256" key="1">
    <source>
        <dbReference type="SAM" id="Phobius"/>
    </source>
</evidence>
<accession>A0A1F7X733</accession>
<dbReference type="InterPro" id="IPR043993">
    <property type="entry name" value="T4SS_pilin"/>
</dbReference>
<gene>
    <name evidence="2" type="ORF">A2Y68_01830</name>
</gene>
<evidence type="ECO:0000313" key="3">
    <source>
        <dbReference type="Proteomes" id="UP000176778"/>
    </source>
</evidence>